<accession>A0A918Z2F9</accession>
<dbReference type="Pfam" id="PF05751">
    <property type="entry name" value="FixH"/>
    <property type="match status" value="1"/>
</dbReference>
<name>A0A918Z2F9_9GAMM</name>
<dbReference type="EMBL" id="BNCF01000007">
    <property type="protein sequence ID" value="GHE34335.1"/>
    <property type="molecule type" value="Genomic_DNA"/>
</dbReference>
<comment type="caution">
    <text evidence="2">The sequence shown here is derived from an EMBL/GenBank/DDBJ whole genome shotgun (WGS) entry which is preliminary data.</text>
</comment>
<evidence type="ECO:0000256" key="1">
    <source>
        <dbReference type="SAM" id="Phobius"/>
    </source>
</evidence>
<dbReference type="AlphaFoldDB" id="A0A918Z2F9"/>
<dbReference type="InterPro" id="IPR008620">
    <property type="entry name" value="FixH"/>
</dbReference>
<feature type="transmembrane region" description="Helical" evidence="1">
    <location>
        <begin position="12"/>
        <end position="33"/>
    </location>
</feature>
<gene>
    <name evidence="2" type="ORF">GCM10007167_15640</name>
</gene>
<protein>
    <recommendedName>
        <fullName evidence="4">Nitrogen fixation protein FixH</fullName>
    </recommendedName>
</protein>
<dbReference type="Proteomes" id="UP000636453">
    <property type="component" value="Unassembled WGS sequence"/>
</dbReference>
<sequence>MNEKTPFWRVPIVWLVIALPAVAIVAGIAMVVISSRGGSIDSVADPVRRTAQVQVADVGPDAEARARKLSAVLRSQDGVVELLPVTGDFDRAQPLQVFARHPTEAARDVRLVLQPTATGWRAKAALDDGHDWNLEAGDQARRWRIVGRLPRAQYAVRLAPALTEATGTR</sequence>
<keyword evidence="1" id="KW-0812">Transmembrane</keyword>
<keyword evidence="1" id="KW-1133">Transmembrane helix</keyword>
<evidence type="ECO:0008006" key="4">
    <source>
        <dbReference type="Google" id="ProtNLM"/>
    </source>
</evidence>
<proteinExistence type="predicted"/>
<dbReference type="OrthoDB" id="5948217at2"/>
<keyword evidence="3" id="KW-1185">Reference proteome</keyword>
<reference evidence="2" key="2">
    <citation type="submission" date="2020-09" db="EMBL/GenBank/DDBJ databases">
        <authorList>
            <person name="Sun Q."/>
            <person name="Kim S."/>
        </authorList>
    </citation>
    <scope>NUCLEOTIDE SEQUENCE</scope>
    <source>
        <strain evidence="2">KCTC 32020</strain>
    </source>
</reference>
<evidence type="ECO:0000313" key="3">
    <source>
        <dbReference type="Proteomes" id="UP000636453"/>
    </source>
</evidence>
<organism evidence="2 3">
    <name type="scientific">Vulcaniibacterium thermophilum</name>
    <dbReference type="NCBI Taxonomy" id="1169913"/>
    <lineage>
        <taxon>Bacteria</taxon>
        <taxon>Pseudomonadati</taxon>
        <taxon>Pseudomonadota</taxon>
        <taxon>Gammaproteobacteria</taxon>
        <taxon>Lysobacterales</taxon>
        <taxon>Lysobacteraceae</taxon>
        <taxon>Vulcaniibacterium</taxon>
    </lineage>
</organism>
<evidence type="ECO:0000313" key="2">
    <source>
        <dbReference type="EMBL" id="GHE34335.1"/>
    </source>
</evidence>
<keyword evidence="1" id="KW-0472">Membrane</keyword>
<reference evidence="2" key="1">
    <citation type="journal article" date="2014" name="Int. J. Syst. Evol. Microbiol.">
        <title>Complete genome sequence of Corynebacterium casei LMG S-19264T (=DSM 44701T), isolated from a smear-ripened cheese.</title>
        <authorList>
            <consortium name="US DOE Joint Genome Institute (JGI-PGF)"/>
            <person name="Walter F."/>
            <person name="Albersmeier A."/>
            <person name="Kalinowski J."/>
            <person name="Ruckert C."/>
        </authorList>
    </citation>
    <scope>NUCLEOTIDE SEQUENCE</scope>
    <source>
        <strain evidence="2">KCTC 32020</strain>
    </source>
</reference>
<dbReference type="RefSeq" id="WP_146472210.1">
    <property type="nucleotide sequence ID" value="NZ_BNCF01000007.1"/>
</dbReference>